<feature type="transmembrane region" description="Helical" evidence="11">
    <location>
        <begin position="115"/>
        <end position="137"/>
    </location>
</feature>
<dbReference type="Pfam" id="PF00528">
    <property type="entry name" value="BPD_transp_1"/>
    <property type="match status" value="1"/>
</dbReference>
<evidence type="ECO:0000256" key="1">
    <source>
        <dbReference type="ARBA" id="ARBA00004651"/>
    </source>
</evidence>
<evidence type="ECO:0000256" key="6">
    <source>
        <dbReference type="ARBA" id="ARBA00022475"/>
    </source>
</evidence>
<evidence type="ECO:0000256" key="4">
    <source>
        <dbReference type="ARBA" id="ARBA00020515"/>
    </source>
</evidence>
<feature type="transmembrane region" description="Helical" evidence="11">
    <location>
        <begin position="143"/>
        <end position="163"/>
    </location>
</feature>
<keyword evidence="7 11" id="KW-0812">Transmembrane</keyword>
<dbReference type="InterPro" id="IPR035906">
    <property type="entry name" value="MetI-like_sf"/>
</dbReference>
<dbReference type="PANTHER" id="PTHR43744">
    <property type="entry name" value="ABC TRANSPORTER PERMEASE PROTEIN MG189-RELATED-RELATED"/>
    <property type="match status" value="1"/>
</dbReference>
<feature type="transmembrane region" description="Helical" evidence="11">
    <location>
        <begin position="251"/>
        <end position="275"/>
    </location>
</feature>
<keyword evidence="5 11" id="KW-0813">Transport</keyword>
<dbReference type="PATRIC" id="fig|1134510.3.peg.563"/>
<dbReference type="eggNOG" id="COG0395">
    <property type="taxonomic scope" value="Bacteria"/>
</dbReference>
<sequence>MVENHPVLKFLTHITLITGIFIICFPVYVAIIASTHSSAAFSSGTLPLLPGKYALENYKTIFGDGLMQLGLPNLWPLLMNSLIMAVGISIGKIIISLFSAYAIVYMRFPFRKTAFALIFITLMLPVEVRIIPTYAVVAQLGMINTYGGMIIPLIASATATFLFRQFFLTVPDELLEAARVDGAGPFKFFKDILLPLSKSNIAALFIIMFIYGWIQYLWPLIVTTDQNHQTILIILKQLIVESLQHDPQWNILMAVSVVAMVPPVLVVIFMQRLFIKGLIETEK</sequence>
<dbReference type="RefSeq" id="WP_034458406.1">
    <property type="nucleotide sequence ID" value="NZ_CADEAH010000001.1"/>
</dbReference>
<comment type="subunit">
    <text evidence="3 12">The complex is composed of two ATP-binding proteins (UgpC), two transmembrane proteins (UgpA and UgpE) and a solute-binding protein (UgpB).</text>
</comment>
<keyword evidence="15" id="KW-1185">Reference proteome</keyword>
<dbReference type="SUPFAM" id="SSF161098">
    <property type="entry name" value="MetI-like"/>
    <property type="match status" value="1"/>
</dbReference>
<evidence type="ECO:0000256" key="8">
    <source>
        <dbReference type="ARBA" id="ARBA00022989"/>
    </source>
</evidence>
<feature type="transmembrane region" description="Helical" evidence="11">
    <location>
        <begin position="200"/>
        <end position="218"/>
    </location>
</feature>
<keyword evidence="12" id="KW-0997">Cell inner membrane</keyword>
<dbReference type="GO" id="GO:0055085">
    <property type="term" value="P:transmembrane transport"/>
    <property type="evidence" value="ECO:0007669"/>
    <property type="project" value="InterPro"/>
</dbReference>
<evidence type="ECO:0000256" key="11">
    <source>
        <dbReference type="RuleBase" id="RU363032"/>
    </source>
</evidence>
<evidence type="ECO:0000313" key="15">
    <source>
        <dbReference type="Proteomes" id="UP000027015"/>
    </source>
</evidence>
<dbReference type="NCBIfam" id="NF008210">
    <property type="entry name" value="PRK10973.1"/>
    <property type="match status" value="1"/>
</dbReference>
<feature type="transmembrane region" description="Helical" evidence="11">
    <location>
        <begin position="77"/>
        <end position="103"/>
    </location>
</feature>
<feature type="domain" description="ABC transmembrane type-1" evidence="13">
    <location>
        <begin position="78"/>
        <end position="270"/>
    </location>
</feature>
<keyword evidence="6 12" id="KW-1003">Cell membrane</keyword>
<gene>
    <name evidence="12" type="primary">ugpE</name>
    <name evidence="14" type="ORF">O9A_00478</name>
</gene>
<evidence type="ECO:0000256" key="7">
    <source>
        <dbReference type="ARBA" id="ARBA00022692"/>
    </source>
</evidence>
<proteinExistence type="inferred from homology"/>
<name>A0A067W6U2_9HYPH</name>
<evidence type="ECO:0000313" key="14">
    <source>
        <dbReference type="EMBL" id="KEC55700.1"/>
    </source>
</evidence>
<comment type="caution">
    <text evidence="14">The sequence shown here is derived from an EMBL/GenBank/DDBJ whole genome shotgun (WGS) entry which is preliminary data.</text>
</comment>
<dbReference type="PROSITE" id="PS50928">
    <property type="entry name" value="ABC_TM1"/>
    <property type="match status" value="1"/>
</dbReference>
<dbReference type="AlphaFoldDB" id="A0A067W6U2"/>
<evidence type="ECO:0000256" key="5">
    <source>
        <dbReference type="ARBA" id="ARBA00022448"/>
    </source>
</evidence>
<evidence type="ECO:0000259" key="13">
    <source>
        <dbReference type="PROSITE" id="PS50928"/>
    </source>
</evidence>
<dbReference type="Gene3D" id="1.10.3720.10">
    <property type="entry name" value="MetI-like"/>
    <property type="match status" value="1"/>
</dbReference>
<evidence type="ECO:0000256" key="9">
    <source>
        <dbReference type="ARBA" id="ARBA00023136"/>
    </source>
</evidence>
<accession>A0A067W6U2</accession>
<dbReference type="PANTHER" id="PTHR43744:SF8">
    <property type="entry name" value="SN-GLYCEROL-3-PHOSPHATE TRANSPORT SYSTEM PERMEASE PROTEIN UGPE"/>
    <property type="match status" value="1"/>
</dbReference>
<evidence type="ECO:0000256" key="10">
    <source>
        <dbReference type="ARBA" id="ARBA00037054"/>
    </source>
</evidence>
<organism evidence="14 15">
    <name type="scientific">Bartonella koehlerae C-29</name>
    <dbReference type="NCBI Taxonomy" id="1134510"/>
    <lineage>
        <taxon>Bacteria</taxon>
        <taxon>Pseudomonadati</taxon>
        <taxon>Pseudomonadota</taxon>
        <taxon>Alphaproteobacteria</taxon>
        <taxon>Hyphomicrobiales</taxon>
        <taxon>Bartonellaceae</taxon>
        <taxon>Bartonella</taxon>
    </lineage>
</organism>
<evidence type="ECO:0000256" key="12">
    <source>
        <dbReference type="RuleBase" id="RU363056"/>
    </source>
</evidence>
<keyword evidence="9 11" id="KW-0472">Membrane</keyword>
<dbReference type="STRING" id="1134510.O9A_00478"/>
<comment type="similarity">
    <text evidence="2 11">Belongs to the binding-protein-dependent transport system permease family.</text>
</comment>
<feature type="transmembrane region" description="Helical" evidence="11">
    <location>
        <begin position="7"/>
        <end position="33"/>
    </location>
</feature>
<dbReference type="Proteomes" id="UP000027015">
    <property type="component" value="Unassembled WGS sequence"/>
</dbReference>
<protein>
    <recommendedName>
        <fullName evidence="4 12">sn-glycerol-3-phosphate transport system permease protein UgpE</fullName>
    </recommendedName>
</protein>
<dbReference type="CDD" id="cd06261">
    <property type="entry name" value="TM_PBP2"/>
    <property type="match status" value="1"/>
</dbReference>
<comment type="subcellular location">
    <subcellularLocation>
        <location evidence="12">Cell inner membrane</location>
        <topology evidence="12">Multi-pass membrane protein</topology>
    </subcellularLocation>
    <subcellularLocation>
        <location evidence="1 11">Cell membrane</location>
        <topology evidence="1 11">Multi-pass membrane protein</topology>
    </subcellularLocation>
</comment>
<evidence type="ECO:0000256" key="2">
    <source>
        <dbReference type="ARBA" id="ARBA00009306"/>
    </source>
</evidence>
<reference evidence="14 15" key="1">
    <citation type="submission" date="2012-04" db="EMBL/GenBank/DDBJ databases">
        <title>The Genome Sequence of Bartonella koehlerae C-29.</title>
        <authorList>
            <consortium name="The Broad Institute Genome Sequencing Platform"/>
            <consortium name="The Broad Institute Genome Sequencing Center for Infectious Disease"/>
            <person name="Feldgarden M."/>
            <person name="Kirby J."/>
            <person name="Kosoy M."/>
            <person name="Birtles R."/>
            <person name="Probert W.S."/>
            <person name="Chiaraviglio L."/>
            <person name="Walker B."/>
            <person name="Young S.K."/>
            <person name="Zeng Q."/>
            <person name="Gargeya S."/>
            <person name="Fitzgerald M."/>
            <person name="Haas B."/>
            <person name="Abouelleil A."/>
            <person name="Alvarado L."/>
            <person name="Arachchi H.M."/>
            <person name="Berlin A.M."/>
            <person name="Chapman S.B."/>
            <person name="Goldberg J."/>
            <person name="Griggs A."/>
            <person name="Gujja S."/>
            <person name="Hansen M."/>
            <person name="Howarth C."/>
            <person name="Imamovic A."/>
            <person name="Larimer J."/>
            <person name="McCowen C."/>
            <person name="Montmayeur A."/>
            <person name="Murphy C."/>
            <person name="Neiman D."/>
            <person name="Pearson M."/>
            <person name="Priest M."/>
            <person name="Roberts A."/>
            <person name="Saif S."/>
            <person name="Shea T."/>
            <person name="Sisk P."/>
            <person name="Sykes S."/>
            <person name="Wortman J."/>
            <person name="Nusbaum C."/>
            <person name="Birren B."/>
        </authorList>
    </citation>
    <scope>NUCLEOTIDE SEQUENCE [LARGE SCALE GENOMIC DNA]</scope>
    <source>
        <strain evidence="14 15">C-29</strain>
    </source>
</reference>
<dbReference type="GO" id="GO:0005886">
    <property type="term" value="C:plasma membrane"/>
    <property type="evidence" value="ECO:0007669"/>
    <property type="project" value="UniProtKB-SubCell"/>
</dbReference>
<evidence type="ECO:0000256" key="3">
    <source>
        <dbReference type="ARBA" id="ARBA00011557"/>
    </source>
</evidence>
<comment type="function">
    <text evidence="10 12">Part of the ABC transporter complex UgpBAEC involved in sn-glycerol-3-phosphate (G3P) import. Probably responsible for the translocation of the substrate across the membrane.</text>
</comment>
<dbReference type="OrthoDB" id="9815445at2"/>
<keyword evidence="8 11" id="KW-1133">Transmembrane helix</keyword>
<dbReference type="HOGENOM" id="CLU_016047_1_1_5"/>
<dbReference type="EMBL" id="AHPL01000006">
    <property type="protein sequence ID" value="KEC55700.1"/>
    <property type="molecule type" value="Genomic_DNA"/>
</dbReference>
<dbReference type="InterPro" id="IPR000515">
    <property type="entry name" value="MetI-like"/>
</dbReference>